<dbReference type="EMBL" id="KQ982052">
    <property type="protein sequence ID" value="KYQ60677.1"/>
    <property type="molecule type" value="Genomic_DNA"/>
</dbReference>
<gene>
    <name evidence="2" type="ORF">ALC60_00302</name>
</gene>
<keyword evidence="3" id="KW-1185">Reference proteome</keyword>
<reference evidence="2 3" key="1">
    <citation type="submission" date="2015-09" db="EMBL/GenBank/DDBJ databases">
        <title>Trachymyrmex zeteki WGS genome.</title>
        <authorList>
            <person name="Nygaard S."/>
            <person name="Hu H."/>
            <person name="Boomsma J."/>
            <person name="Zhang G."/>
        </authorList>
    </citation>
    <scope>NUCLEOTIDE SEQUENCE [LARGE SCALE GENOMIC DNA]</scope>
    <source>
        <strain evidence="2">Tzet28-1</strain>
        <tissue evidence="2">Whole body</tissue>
    </source>
</reference>
<evidence type="ECO:0000313" key="2">
    <source>
        <dbReference type="EMBL" id="KYQ60677.1"/>
    </source>
</evidence>
<protein>
    <submittedName>
        <fullName evidence="2">Uncharacterized protein</fullName>
    </submittedName>
</protein>
<dbReference type="Proteomes" id="UP000075809">
    <property type="component" value="Unassembled WGS sequence"/>
</dbReference>
<proteinExistence type="predicted"/>
<feature type="compositionally biased region" description="Basic and acidic residues" evidence="1">
    <location>
        <begin position="162"/>
        <end position="181"/>
    </location>
</feature>
<name>A0A151XK13_9HYME</name>
<dbReference type="AlphaFoldDB" id="A0A151XK13"/>
<sequence length="181" mass="20435">MGGFPFEISPREANVNPMLVHFPSSRREVAAGVKSECVRKGDRTGKLAKTVRKLLAERDGRVERGVLTRAHICPRGVLTMGRLANFDPPSYSIRSTNGRPAGKEVEDERDGYSRHRNEAWPSSRIRCSSAGKRGVEERKQSIMSTSAQRRAAKQVSVKLGHSRHEREFSKHQRLKRSELPY</sequence>
<feature type="region of interest" description="Disordered" evidence="1">
    <location>
        <begin position="84"/>
        <end position="181"/>
    </location>
</feature>
<evidence type="ECO:0000256" key="1">
    <source>
        <dbReference type="SAM" id="MobiDB-lite"/>
    </source>
</evidence>
<organism evidence="2 3">
    <name type="scientific">Mycetomoellerius zeteki</name>
    <dbReference type="NCBI Taxonomy" id="64791"/>
    <lineage>
        <taxon>Eukaryota</taxon>
        <taxon>Metazoa</taxon>
        <taxon>Ecdysozoa</taxon>
        <taxon>Arthropoda</taxon>
        <taxon>Hexapoda</taxon>
        <taxon>Insecta</taxon>
        <taxon>Pterygota</taxon>
        <taxon>Neoptera</taxon>
        <taxon>Endopterygota</taxon>
        <taxon>Hymenoptera</taxon>
        <taxon>Apocrita</taxon>
        <taxon>Aculeata</taxon>
        <taxon>Formicoidea</taxon>
        <taxon>Formicidae</taxon>
        <taxon>Myrmicinae</taxon>
        <taxon>Mycetomoellerius</taxon>
    </lineage>
</organism>
<evidence type="ECO:0000313" key="3">
    <source>
        <dbReference type="Proteomes" id="UP000075809"/>
    </source>
</evidence>
<feature type="compositionally biased region" description="Basic and acidic residues" evidence="1">
    <location>
        <begin position="101"/>
        <end position="118"/>
    </location>
</feature>
<accession>A0A151XK13</accession>